<evidence type="ECO:0000313" key="1">
    <source>
        <dbReference type="EMBL" id="KAG8543765.1"/>
    </source>
</evidence>
<dbReference type="Proteomes" id="UP000824782">
    <property type="component" value="Unassembled WGS sequence"/>
</dbReference>
<organism evidence="1 2">
    <name type="scientific">Engystomops pustulosus</name>
    <name type="common">Tungara frog</name>
    <name type="synonym">Physalaemus pustulosus</name>
    <dbReference type="NCBI Taxonomy" id="76066"/>
    <lineage>
        <taxon>Eukaryota</taxon>
        <taxon>Metazoa</taxon>
        <taxon>Chordata</taxon>
        <taxon>Craniata</taxon>
        <taxon>Vertebrata</taxon>
        <taxon>Euteleostomi</taxon>
        <taxon>Amphibia</taxon>
        <taxon>Batrachia</taxon>
        <taxon>Anura</taxon>
        <taxon>Neobatrachia</taxon>
        <taxon>Hyloidea</taxon>
        <taxon>Leptodactylidae</taxon>
        <taxon>Leiuperinae</taxon>
        <taxon>Engystomops</taxon>
    </lineage>
</organism>
<accession>A0AAV6Z917</accession>
<sequence>MLLYCLNFTRTFHPPVQIPSSSRVLVSSDIRSQCLLSQMTISCGGTASFQKIMVTVTWPSLEMGMKLKLFHPSASLYLGKMAQNRSKLHINLKLTSYPWRSGRFITARMSLGEKPIWSHSRDLTTNLRSGRSSLAPLCLNLTTFLLLKA</sequence>
<protein>
    <submittedName>
        <fullName evidence="1">Uncharacterized protein</fullName>
    </submittedName>
</protein>
<dbReference type="EMBL" id="WNYA01002912">
    <property type="protein sequence ID" value="KAG8543765.1"/>
    <property type="molecule type" value="Genomic_DNA"/>
</dbReference>
<keyword evidence="2" id="KW-1185">Reference proteome</keyword>
<reference evidence="1" key="1">
    <citation type="thesis" date="2020" institute="ProQuest LLC" country="789 East Eisenhower Parkway, Ann Arbor, MI, USA">
        <title>Comparative Genomics and Chromosome Evolution.</title>
        <authorList>
            <person name="Mudd A.B."/>
        </authorList>
    </citation>
    <scope>NUCLEOTIDE SEQUENCE</scope>
    <source>
        <strain evidence="1">237g6f4</strain>
        <tissue evidence="1">Blood</tissue>
    </source>
</reference>
<evidence type="ECO:0000313" key="2">
    <source>
        <dbReference type="Proteomes" id="UP000824782"/>
    </source>
</evidence>
<proteinExistence type="predicted"/>
<dbReference type="AlphaFoldDB" id="A0AAV6Z917"/>
<gene>
    <name evidence="1" type="ORF">GDO81_023748</name>
</gene>
<comment type="caution">
    <text evidence="1">The sequence shown here is derived from an EMBL/GenBank/DDBJ whole genome shotgun (WGS) entry which is preliminary data.</text>
</comment>
<name>A0AAV6Z917_ENGPU</name>